<feature type="domain" description="Glycosyltransferase 2-like" evidence="1">
    <location>
        <begin position="186"/>
        <end position="301"/>
    </location>
</feature>
<evidence type="ECO:0000313" key="2">
    <source>
        <dbReference type="EMBL" id="OGM60826.1"/>
    </source>
</evidence>
<name>A0A1F8B9V1_9BACT</name>
<dbReference type="Pfam" id="PF00535">
    <property type="entry name" value="Glycos_transf_2"/>
    <property type="match status" value="1"/>
</dbReference>
<dbReference type="STRING" id="1802516.A3A75_00125"/>
<dbReference type="Gene3D" id="3.40.50.150">
    <property type="entry name" value="Vaccinia Virus protein VP39"/>
    <property type="match status" value="1"/>
</dbReference>
<dbReference type="AlphaFoldDB" id="A0A1F8B9V1"/>
<dbReference type="InterPro" id="IPR029063">
    <property type="entry name" value="SAM-dependent_MTases_sf"/>
</dbReference>
<comment type="caution">
    <text evidence="2">The sequence shown here is derived from an EMBL/GenBank/DDBJ whole genome shotgun (WGS) entry which is preliminary data.</text>
</comment>
<dbReference type="EMBL" id="MGHC01000005">
    <property type="protein sequence ID" value="OGM60826.1"/>
    <property type="molecule type" value="Genomic_DNA"/>
</dbReference>
<proteinExistence type="predicted"/>
<organism evidence="2 3">
    <name type="scientific">Candidatus Woesebacteria bacterium RIFCSPLOWO2_01_FULL_39_10</name>
    <dbReference type="NCBI Taxonomy" id="1802516"/>
    <lineage>
        <taxon>Bacteria</taxon>
        <taxon>Candidatus Woeseibacteriota</taxon>
    </lineage>
</organism>
<gene>
    <name evidence="2" type="ORF">A3A75_00125</name>
</gene>
<dbReference type="SUPFAM" id="SSF53335">
    <property type="entry name" value="S-adenosyl-L-methionine-dependent methyltransferases"/>
    <property type="match status" value="1"/>
</dbReference>
<reference evidence="2 3" key="1">
    <citation type="journal article" date="2016" name="Nat. Commun.">
        <title>Thousands of microbial genomes shed light on interconnected biogeochemical processes in an aquifer system.</title>
        <authorList>
            <person name="Anantharaman K."/>
            <person name="Brown C.T."/>
            <person name="Hug L.A."/>
            <person name="Sharon I."/>
            <person name="Castelle C.J."/>
            <person name="Probst A.J."/>
            <person name="Thomas B.C."/>
            <person name="Singh A."/>
            <person name="Wilkins M.J."/>
            <person name="Karaoz U."/>
            <person name="Brodie E.L."/>
            <person name="Williams K.H."/>
            <person name="Hubbard S.S."/>
            <person name="Banfield J.F."/>
        </authorList>
    </citation>
    <scope>NUCLEOTIDE SEQUENCE [LARGE SCALE GENOMIC DNA]</scope>
</reference>
<dbReference type="InterPro" id="IPR029044">
    <property type="entry name" value="Nucleotide-diphossugar_trans"/>
</dbReference>
<evidence type="ECO:0000313" key="3">
    <source>
        <dbReference type="Proteomes" id="UP000179018"/>
    </source>
</evidence>
<protein>
    <recommendedName>
        <fullName evidence="1">Glycosyltransferase 2-like domain-containing protein</fullName>
    </recommendedName>
</protein>
<accession>A0A1F8B9V1</accession>
<sequence>MNYELTELCKLAIKYGNDRHPLSNKHSYTPVYFDLFKNKRNSIKKVLEIGVGEGAGLRMWRDFFPNALIFGADNQEERVFEADRIKVIKCDQSERPDLLSLIKRTGTDLDIVIDDASHKTQDQILTCLTLMPFLKKDVIYIIEDVSEPELVDKALIVYKHYSPQLLPMKRKYDNHLIIVKNTSKVSLIIPSRNEPLLTKMLEDTFSKASGEIEIIVVLDGPTIYPLPKKRPDLIFIEKARPEGLRPAVNDAAKIATGKYIMKSDAHVAFCPSFDAVLQSDIEDNWMSIPRRFDLNPNSWEPITDTQVDYYYLGFPFERPDFIMADMPWPTKMRERANVAIDDLMTFGGSVWFTTLSHFNKLGGMNTEGYGTFAVEQQELGLKTWLGGGRVIINKNAWYAHYGEGHTQRPYHRDMRDNVRGCIYSAHYWTENKWPKRVHDFKWLVEKFWPLPTRGHRTSRERHSWPANWRDYFEGRIK</sequence>
<dbReference type="InterPro" id="IPR001173">
    <property type="entry name" value="Glyco_trans_2-like"/>
</dbReference>
<dbReference type="SUPFAM" id="SSF53448">
    <property type="entry name" value="Nucleotide-diphospho-sugar transferases"/>
    <property type="match status" value="1"/>
</dbReference>
<dbReference type="Gene3D" id="3.90.550.10">
    <property type="entry name" value="Spore Coat Polysaccharide Biosynthesis Protein SpsA, Chain A"/>
    <property type="match status" value="1"/>
</dbReference>
<evidence type="ECO:0000259" key="1">
    <source>
        <dbReference type="Pfam" id="PF00535"/>
    </source>
</evidence>
<dbReference type="Proteomes" id="UP000179018">
    <property type="component" value="Unassembled WGS sequence"/>
</dbReference>
<dbReference type="CDD" id="cd00761">
    <property type="entry name" value="Glyco_tranf_GTA_type"/>
    <property type="match status" value="1"/>
</dbReference>